<feature type="compositionally biased region" description="Basic and acidic residues" evidence="2">
    <location>
        <begin position="47"/>
        <end position="59"/>
    </location>
</feature>
<dbReference type="GO" id="GO:0006370">
    <property type="term" value="P:7-methylguanosine mRNA capping"/>
    <property type="evidence" value="ECO:0007669"/>
    <property type="project" value="UniProtKB-UniRule"/>
</dbReference>
<evidence type="ECO:0000256" key="1">
    <source>
        <dbReference type="RuleBase" id="RU368012"/>
    </source>
</evidence>
<dbReference type="Pfam" id="PF01728">
    <property type="entry name" value="FtsJ"/>
    <property type="match status" value="1"/>
</dbReference>
<dbReference type="GO" id="GO:0016556">
    <property type="term" value="P:mRNA modification"/>
    <property type="evidence" value="ECO:0007669"/>
    <property type="project" value="UniProtKB-UniRule"/>
</dbReference>
<dbReference type="PANTHER" id="PTHR16121">
    <property type="entry name" value="CAP-SPECIFIC MRNA (NUCLEOSIDE-2'-O-)-METHYLTRANSFERASE 1-RELATED"/>
    <property type="match status" value="1"/>
</dbReference>
<dbReference type="PROSITE" id="PS50174">
    <property type="entry name" value="G_PATCH"/>
    <property type="match status" value="1"/>
</dbReference>
<dbReference type="GO" id="GO:0004483">
    <property type="term" value="F:methyltransferase cap1 activity"/>
    <property type="evidence" value="ECO:0007669"/>
    <property type="project" value="UniProtKB-UniRule"/>
</dbReference>
<evidence type="ECO:0000256" key="2">
    <source>
        <dbReference type="SAM" id="MobiDB-lite"/>
    </source>
</evidence>
<dbReference type="PANTHER" id="PTHR16121:SF0">
    <property type="entry name" value="CAP-SPECIFIC MRNA (NUCLEOSIDE-2'-O-)-METHYLTRANSFERASE 1"/>
    <property type="match status" value="1"/>
</dbReference>
<comment type="caution">
    <text evidence="5">The sequence shown here is derived from an EMBL/GenBank/DDBJ whole genome shotgun (WGS) entry which is preliminary data.</text>
</comment>
<feature type="non-terminal residue" evidence="5">
    <location>
        <position position="1"/>
    </location>
</feature>
<evidence type="ECO:0000259" key="3">
    <source>
        <dbReference type="PROSITE" id="PS50174"/>
    </source>
</evidence>
<dbReference type="PROSITE" id="PS51613">
    <property type="entry name" value="SAM_MT_RRMJ"/>
    <property type="match status" value="1"/>
</dbReference>
<evidence type="ECO:0000313" key="5">
    <source>
        <dbReference type="EMBL" id="GMT05450.1"/>
    </source>
</evidence>
<dbReference type="AlphaFoldDB" id="A0AAV5UER7"/>
<dbReference type="InterPro" id="IPR025816">
    <property type="entry name" value="RrmJ-type_MeTrfase"/>
</dbReference>
<dbReference type="InterPro" id="IPR050851">
    <property type="entry name" value="mRNA_Cap_2O-Ribose_MeTrfase"/>
</dbReference>
<feature type="compositionally biased region" description="Basic and acidic residues" evidence="2">
    <location>
        <begin position="1"/>
        <end position="17"/>
    </location>
</feature>
<feature type="domain" description="RrmJ-type SAM-dependent 2'-O-MTase" evidence="4">
    <location>
        <begin position="211"/>
        <end position="439"/>
    </location>
</feature>
<name>A0AAV5UER7_9BILA</name>
<dbReference type="EMBL" id="BTSX01000006">
    <property type="protein sequence ID" value="GMT05450.1"/>
    <property type="molecule type" value="Genomic_DNA"/>
</dbReference>
<dbReference type="GO" id="GO:0003676">
    <property type="term" value="F:nucleic acid binding"/>
    <property type="evidence" value="ECO:0007669"/>
    <property type="project" value="UniProtKB-UniRule"/>
</dbReference>
<dbReference type="InterPro" id="IPR002877">
    <property type="entry name" value="RNA_MeTrfase_FtsJ_dom"/>
</dbReference>
<feature type="region of interest" description="Disordered" evidence="2">
    <location>
        <begin position="461"/>
        <end position="495"/>
    </location>
</feature>
<dbReference type="SMART" id="SM00443">
    <property type="entry name" value="G_patch"/>
    <property type="match status" value="1"/>
</dbReference>
<dbReference type="SUPFAM" id="SSF53335">
    <property type="entry name" value="S-adenosyl-L-methionine-dependent methyltransferases"/>
    <property type="match status" value="1"/>
</dbReference>
<keyword evidence="6" id="KW-1185">Reference proteome</keyword>
<keyword evidence="1" id="KW-0489">Methyltransferase</keyword>
<evidence type="ECO:0000259" key="4">
    <source>
        <dbReference type="PROSITE" id="PS51613"/>
    </source>
</evidence>
<keyword evidence="1" id="KW-0539">Nucleus</keyword>
<keyword evidence="1" id="KW-0506">mRNA capping</keyword>
<feature type="domain" description="G-patch" evidence="3">
    <location>
        <begin position="60"/>
        <end position="106"/>
    </location>
</feature>
<keyword evidence="1" id="KW-0808">Transferase</keyword>
<feature type="compositionally biased region" description="Basic and acidic residues" evidence="2">
    <location>
        <begin position="461"/>
        <end position="482"/>
    </location>
</feature>
<reference evidence="5" key="1">
    <citation type="submission" date="2023-10" db="EMBL/GenBank/DDBJ databases">
        <title>Genome assembly of Pristionchus species.</title>
        <authorList>
            <person name="Yoshida K."/>
            <person name="Sommer R.J."/>
        </authorList>
    </citation>
    <scope>NUCLEOTIDE SEQUENCE</scope>
    <source>
        <strain evidence="5">RS0144</strain>
    </source>
</reference>
<dbReference type="Proteomes" id="UP001432027">
    <property type="component" value="Unassembled WGS sequence"/>
</dbReference>
<dbReference type="Pfam" id="PF01585">
    <property type="entry name" value="G-patch"/>
    <property type="match status" value="1"/>
</dbReference>
<evidence type="ECO:0000313" key="6">
    <source>
        <dbReference type="Proteomes" id="UP001432027"/>
    </source>
</evidence>
<comment type="function">
    <text evidence="1">S-adenosyl-L-methionine-dependent methyltransferase that mediates RNA cap1 2'-O-ribose methylation to the 5'-cap structure of RNAs. Methylates the ribose of the first nucleotide of a m(7)GpppG-capped mRNA to produce m(7)GpppNmp (cap1).</text>
</comment>
<dbReference type="GO" id="GO:0032259">
    <property type="term" value="P:methylation"/>
    <property type="evidence" value="ECO:0007669"/>
    <property type="project" value="UniProtKB-KW"/>
</dbReference>
<dbReference type="Gene3D" id="3.40.50.12760">
    <property type="match status" value="1"/>
</dbReference>
<dbReference type="InterPro" id="IPR029063">
    <property type="entry name" value="SAM-dependent_MTases_sf"/>
</dbReference>
<keyword evidence="1" id="KW-0949">S-adenosyl-L-methionine</keyword>
<dbReference type="InterPro" id="IPR000467">
    <property type="entry name" value="G_patch_dom"/>
</dbReference>
<dbReference type="GO" id="GO:0005737">
    <property type="term" value="C:cytoplasm"/>
    <property type="evidence" value="ECO:0007669"/>
    <property type="project" value="TreeGrafter"/>
</dbReference>
<protein>
    <recommendedName>
        <fullName evidence="1">Cap-specific mRNA (nucleoside-2'-O-)-methyltransferase 1</fullName>
        <ecNumber evidence="1">2.1.1.57</ecNumber>
    </recommendedName>
    <alternativeName>
        <fullName evidence="1">Cap1 2'O-ribose methyltransferase 1</fullName>
    </alternativeName>
</protein>
<organism evidence="5 6">
    <name type="scientific">Pristionchus entomophagus</name>
    <dbReference type="NCBI Taxonomy" id="358040"/>
    <lineage>
        <taxon>Eukaryota</taxon>
        <taxon>Metazoa</taxon>
        <taxon>Ecdysozoa</taxon>
        <taxon>Nematoda</taxon>
        <taxon>Chromadorea</taxon>
        <taxon>Rhabditida</taxon>
        <taxon>Rhabditina</taxon>
        <taxon>Diplogasteromorpha</taxon>
        <taxon>Diplogasteroidea</taxon>
        <taxon>Neodiplogasteridae</taxon>
        <taxon>Pristionchus</taxon>
    </lineage>
</organism>
<comment type="catalytic activity">
    <reaction evidence="1">
        <text>a 5'-end (N(7)-methyl 5'-triphosphoguanosine)-ribonucleoside in mRNA + S-adenosyl-L-methionine = a 5'-end (N(7)-methyl 5'-triphosphoguanosine)-(2'-O-methyl-ribonucleoside) in mRNA + S-adenosyl-L-homocysteine + H(+)</text>
        <dbReference type="Rhea" id="RHEA:67020"/>
        <dbReference type="Rhea" id="RHEA-COMP:17167"/>
        <dbReference type="Rhea" id="RHEA-COMP:17168"/>
        <dbReference type="ChEBI" id="CHEBI:15378"/>
        <dbReference type="ChEBI" id="CHEBI:57856"/>
        <dbReference type="ChEBI" id="CHEBI:59789"/>
        <dbReference type="ChEBI" id="CHEBI:156461"/>
        <dbReference type="ChEBI" id="CHEBI:167609"/>
        <dbReference type="EC" id="2.1.1.57"/>
    </reaction>
</comment>
<dbReference type="GO" id="GO:0005634">
    <property type="term" value="C:nucleus"/>
    <property type="evidence" value="ECO:0007669"/>
    <property type="project" value="UniProtKB-SubCell"/>
</dbReference>
<proteinExistence type="predicted"/>
<sequence>QHLKKLRAETNKDKLDKFDEEDDLGQATSRKRPNRDKDSDSDEEQLEPQKRPFINDKPKQMSIGERLLAKQGYQEGKGLGKHGQGIVEPIKESTQRGRVGLGHGAGQALARDNNEFWDESAEEKTVKEDVDWIECDPDSADTVLDGVETEFDKWMVVGPRKESIDDETKYVDAEQLKQMLDAKSVFDSLTQRELNEARTRANPYETIGSAFFQNRAAMKTANMDAVFGFIFSQEFKLDTMRAKNPMDPSVEPTNADRSSEMFYFADVCAGPGGFSEYILWRKKYYNAKGFGFTLVGNNDFKLQNFRATSANYFEAFYGDANDGDVTNPDNIDSLEEHISKGTNGKGVHLMMADGGFCVDGKENIQEILSKRIYLCQLLVSLCIVREGGNFFCKLFDVFTPFSVGLVYLMYVCYEKISIHKPHTSRPANSERYIICKGLKAEPARIVREYLKKVNNKLEELEPERQHEVGHEREKAKMNRKYDNGQQKPKKPVKVQTEDVNELVPYEVMAGDDAFMEYIQKSNNKNVVRQRIYLEKYKSFAKNLNQIDRDQGKLREDCMDYWQIPNIPKEKNRAPAINSTDAFHKFTLKRKKSVVIGEADWSNRTPPLESKTHMNLNNQLYQHEEYECTFLGEKEPFILMSTGDQTFKRNFNMRNWEIAGESKYFRLPPDTLVLADITKSYGFKDKIDKDDCRTVIRIIDAAWLHGDDVGDLPYKDRMAAAEKMCMALDRVQTVISTGGRNRDVYIPHLIVAAQRFRLKELVDTPIRSNLNLTSQRGDQSVTFTEHGRAFFVRAVRGSCFVNADDNWHIYFSRSSKQLYASSPGRQPVFKGEWLKQGVYSSFWQTAMHRKSAVPRHAFIWRWEQNYDNGYGPRVILDDETNSGGLTLKYLANKIHTFERGDPPQK</sequence>
<gene>
    <name evidence="5" type="ORF">PENTCL1PPCAC_27624</name>
</gene>
<feature type="region of interest" description="Disordered" evidence="2">
    <location>
        <begin position="1"/>
        <end position="65"/>
    </location>
</feature>
<dbReference type="EC" id="2.1.1.57" evidence="1"/>
<keyword evidence="1" id="KW-0507">mRNA processing</keyword>
<accession>A0AAV5UER7</accession>
<comment type="subcellular location">
    <subcellularLocation>
        <location evidence="1">Nucleus</location>
    </subcellularLocation>
</comment>